<dbReference type="EMBL" id="JARK01001463">
    <property type="protein sequence ID" value="EYB98906.1"/>
    <property type="molecule type" value="Genomic_DNA"/>
</dbReference>
<dbReference type="STRING" id="53326.A0A016T8D3"/>
<feature type="domain" description="Tc1-like transposase DDE" evidence="1">
    <location>
        <begin position="16"/>
        <end position="104"/>
    </location>
</feature>
<dbReference type="Proteomes" id="UP000024635">
    <property type="component" value="Unassembled WGS sequence"/>
</dbReference>
<gene>
    <name evidence="2" type="primary">Acey_s0127.g1411</name>
    <name evidence="2" type="ORF">Y032_0127g1411</name>
</gene>
<organism evidence="2 3">
    <name type="scientific">Ancylostoma ceylanicum</name>
    <dbReference type="NCBI Taxonomy" id="53326"/>
    <lineage>
        <taxon>Eukaryota</taxon>
        <taxon>Metazoa</taxon>
        <taxon>Ecdysozoa</taxon>
        <taxon>Nematoda</taxon>
        <taxon>Chromadorea</taxon>
        <taxon>Rhabditida</taxon>
        <taxon>Rhabditina</taxon>
        <taxon>Rhabditomorpha</taxon>
        <taxon>Strongyloidea</taxon>
        <taxon>Ancylostomatidae</taxon>
        <taxon>Ancylostomatinae</taxon>
        <taxon>Ancylostoma</taxon>
    </lineage>
</organism>
<reference evidence="3" key="1">
    <citation type="journal article" date="2015" name="Nat. Genet.">
        <title>The genome and transcriptome of the zoonotic hookworm Ancylostoma ceylanicum identify infection-specific gene families.</title>
        <authorList>
            <person name="Schwarz E.M."/>
            <person name="Hu Y."/>
            <person name="Antoshechkin I."/>
            <person name="Miller M.M."/>
            <person name="Sternberg P.W."/>
            <person name="Aroian R.V."/>
        </authorList>
    </citation>
    <scope>NUCLEOTIDE SEQUENCE</scope>
    <source>
        <strain evidence="3">HY135</strain>
    </source>
</reference>
<name>A0A016T8D3_9BILA</name>
<dbReference type="AlphaFoldDB" id="A0A016T8D3"/>
<dbReference type="Gene3D" id="3.30.420.10">
    <property type="entry name" value="Ribonuclease H-like superfamily/Ribonuclease H"/>
    <property type="match status" value="1"/>
</dbReference>
<dbReference type="GO" id="GO:0003676">
    <property type="term" value="F:nucleic acid binding"/>
    <property type="evidence" value="ECO:0007669"/>
    <property type="project" value="InterPro"/>
</dbReference>
<dbReference type="OrthoDB" id="5854164at2759"/>
<dbReference type="InterPro" id="IPR038717">
    <property type="entry name" value="Tc1-like_DDE_dom"/>
</dbReference>
<evidence type="ECO:0000259" key="1">
    <source>
        <dbReference type="Pfam" id="PF13358"/>
    </source>
</evidence>
<accession>A0A016T8D3</accession>
<comment type="caution">
    <text evidence="2">The sequence shown here is derived from an EMBL/GenBank/DDBJ whole genome shotgun (WGS) entry which is preliminary data.</text>
</comment>
<evidence type="ECO:0000313" key="2">
    <source>
        <dbReference type="EMBL" id="EYB98906.1"/>
    </source>
</evidence>
<dbReference type="InterPro" id="IPR036397">
    <property type="entry name" value="RNaseH_sf"/>
</dbReference>
<protein>
    <recommendedName>
        <fullName evidence="1">Tc1-like transposase DDE domain-containing protein</fullName>
    </recommendedName>
</protein>
<keyword evidence="3" id="KW-1185">Reference proteome</keyword>
<proteinExistence type="predicted"/>
<evidence type="ECO:0000313" key="3">
    <source>
        <dbReference type="Proteomes" id="UP000024635"/>
    </source>
</evidence>
<sequence length="144" mass="16631">MRGATELAVFPGEMRLNSQGYCEILERCFVRFNNSAYHGFGKLVQDNAPAHKSAYTTAKLESWEVQIVDWPPESPDLNPIELVWGTMKTFLRRRQAQIKNVAQLRDAVFAFWKTLTPEVCARYIKGIPKRMEKVIEQNGRNIKE</sequence>
<dbReference type="Pfam" id="PF13358">
    <property type="entry name" value="DDE_3"/>
    <property type="match status" value="1"/>
</dbReference>